<dbReference type="InterPro" id="IPR051682">
    <property type="entry name" value="Mito_Persulfide_Diox"/>
</dbReference>
<dbReference type="InterPro" id="IPR001279">
    <property type="entry name" value="Metallo-B-lactamas"/>
</dbReference>
<dbReference type="SUPFAM" id="SSF52821">
    <property type="entry name" value="Rhodanese/Cell cycle control phosphatase"/>
    <property type="match status" value="1"/>
</dbReference>
<dbReference type="PROSITE" id="PS50206">
    <property type="entry name" value="RHODANESE_3"/>
    <property type="match status" value="1"/>
</dbReference>
<evidence type="ECO:0000259" key="2">
    <source>
        <dbReference type="PROSITE" id="PS50206"/>
    </source>
</evidence>
<reference evidence="3 4" key="1">
    <citation type="journal article" date="2014" name="PLoS Genet.">
        <title>Phylogenetically driven sequencing of extremely halophilic archaea reveals strategies for static and dynamic osmo-response.</title>
        <authorList>
            <person name="Becker E.A."/>
            <person name="Seitzer P.M."/>
            <person name="Tritt A."/>
            <person name="Larsen D."/>
            <person name="Krusor M."/>
            <person name="Yao A.I."/>
            <person name="Wu D."/>
            <person name="Madern D."/>
            <person name="Eisen J.A."/>
            <person name="Darling A.E."/>
            <person name="Facciotti M.T."/>
        </authorList>
    </citation>
    <scope>NUCLEOTIDE SEQUENCE [LARGE SCALE GENOMIC DNA]</scope>
    <source>
        <strain evidence="3 4">JCM 10879</strain>
    </source>
</reference>
<dbReference type="CDD" id="cd07724">
    <property type="entry name" value="POD-like_MBL-fold"/>
    <property type="match status" value="1"/>
</dbReference>
<dbReference type="InterPro" id="IPR036873">
    <property type="entry name" value="Rhodanese-like_dom_sf"/>
</dbReference>
<dbReference type="InterPro" id="IPR044528">
    <property type="entry name" value="POD-like_MBL-fold"/>
</dbReference>
<organism evidence="3 4">
    <name type="scientific">Halobiforma nitratireducens JCM 10879</name>
    <dbReference type="NCBI Taxonomy" id="1227454"/>
    <lineage>
        <taxon>Archaea</taxon>
        <taxon>Methanobacteriati</taxon>
        <taxon>Methanobacteriota</taxon>
        <taxon>Stenosarchaea group</taxon>
        <taxon>Halobacteria</taxon>
        <taxon>Halobacteriales</taxon>
        <taxon>Natrialbaceae</taxon>
        <taxon>Halobiforma</taxon>
    </lineage>
</organism>
<evidence type="ECO:0000313" key="4">
    <source>
        <dbReference type="Proteomes" id="UP000011607"/>
    </source>
</evidence>
<dbReference type="eggNOG" id="arCOG00517">
    <property type="taxonomic scope" value="Archaea"/>
</dbReference>
<gene>
    <name evidence="3" type="ORF">C446_14279</name>
</gene>
<dbReference type="GO" id="GO:0070813">
    <property type="term" value="P:hydrogen sulfide metabolic process"/>
    <property type="evidence" value="ECO:0007669"/>
    <property type="project" value="TreeGrafter"/>
</dbReference>
<dbReference type="RefSeq" id="WP_006673754.1">
    <property type="nucleotide sequence ID" value="NZ_AOMA01000142.1"/>
</dbReference>
<keyword evidence="1" id="KW-0479">Metal-binding</keyword>
<dbReference type="PANTHER" id="PTHR43084">
    <property type="entry name" value="PERSULFIDE DIOXYGENASE ETHE1"/>
    <property type="match status" value="1"/>
</dbReference>
<dbReference type="eggNOG" id="arCOG02021">
    <property type="taxonomic scope" value="Archaea"/>
</dbReference>
<dbReference type="Gene3D" id="3.40.250.10">
    <property type="entry name" value="Rhodanese-like domain"/>
    <property type="match status" value="1"/>
</dbReference>
<dbReference type="STRING" id="1227454.C446_14279"/>
<dbReference type="GO" id="GO:0006749">
    <property type="term" value="P:glutathione metabolic process"/>
    <property type="evidence" value="ECO:0007669"/>
    <property type="project" value="InterPro"/>
</dbReference>
<dbReference type="Gene3D" id="3.60.15.10">
    <property type="entry name" value="Ribonuclease Z/Hydroxyacylglutathione hydrolase-like"/>
    <property type="match status" value="1"/>
</dbReference>
<dbReference type="GO" id="GO:0046872">
    <property type="term" value="F:metal ion binding"/>
    <property type="evidence" value="ECO:0007669"/>
    <property type="project" value="UniProtKB-KW"/>
</dbReference>
<protein>
    <submittedName>
        <fullName evidence="3">Rhodanese</fullName>
    </submittedName>
</protein>
<dbReference type="SMART" id="SM00849">
    <property type="entry name" value="Lactamase_B"/>
    <property type="match status" value="1"/>
</dbReference>
<dbReference type="Proteomes" id="UP000011607">
    <property type="component" value="Unassembled WGS sequence"/>
</dbReference>
<comment type="caution">
    <text evidence="3">The sequence shown here is derived from an EMBL/GenBank/DDBJ whole genome shotgun (WGS) entry which is preliminary data.</text>
</comment>
<keyword evidence="4" id="KW-1185">Reference proteome</keyword>
<dbReference type="OrthoDB" id="9180at2157"/>
<dbReference type="InterPro" id="IPR001307">
    <property type="entry name" value="Thiosulphate_STrfase_CS"/>
</dbReference>
<accession>M0LLQ9</accession>
<dbReference type="PROSITE" id="PS00380">
    <property type="entry name" value="RHODANESE_1"/>
    <property type="match status" value="1"/>
</dbReference>
<name>M0LLQ9_9EURY</name>
<dbReference type="Pfam" id="PF00581">
    <property type="entry name" value="Rhodanese"/>
    <property type="match status" value="1"/>
</dbReference>
<evidence type="ECO:0000256" key="1">
    <source>
        <dbReference type="ARBA" id="ARBA00022723"/>
    </source>
</evidence>
<dbReference type="GO" id="GO:0004792">
    <property type="term" value="F:thiosulfate-cyanide sulfurtransferase activity"/>
    <property type="evidence" value="ECO:0007669"/>
    <property type="project" value="InterPro"/>
</dbReference>
<dbReference type="InterPro" id="IPR001763">
    <property type="entry name" value="Rhodanese-like_dom"/>
</dbReference>
<dbReference type="SMART" id="SM00450">
    <property type="entry name" value="RHOD"/>
    <property type="match status" value="1"/>
</dbReference>
<dbReference type="CDD" id="cd00158">
    <property type="entry name" value="RHOD"/>
    <property type="match status" value="1"/>
</dbReference>
<dbReference type="AlphaFoldDB" id="M0LLQ9"/>
<dbReference type="SUPFAM" id="SSF56281">
    <property type="entry name" value="Metallo-hydrolase/oxidoreductase"/>
    <property type="match status" value="1"/>
</dbReference>
<dbReference type="PATRIC" id="fig|1227454.3.peg.2921"/>
<evidence type="ECO:0000313" key="3">
    <source>
        <dbReference type="EMBL" id="EMA33404.1"/>
    </source>
</evidence>
<sequence length="382" mass="41107">MVTTISAERLAELIDEDADFALVDTRPADSYEAWHVPGASHFQFGPEESLETDGRLEQLRETVGDADRVVTICAKGISSGNLATQLESATGEFEVQAVDRGMKGWSGVYDHAPVDAGDGLTIVQIQRRAKGCLGYVVGCDHTGEAVVVDPTADTAEFVIAAEEAGLSIVGVIDTHVHADHVSGGRDLADDLEVPYYLGERAADRGVELEFTPLERNEVLAVGDRECKVLYAPGHTSDMITLLIDDRALLTADTLHADSTGRTELEFSDDEGEEGATMLYETLHRTILAEPESVAVLPGHVTVTSDGEFAHGSPGEPIATTIRSARTEIDLLGLEREAFVDRMADAGTKPANYEEIIDYNLGTLEIEPEERVELELGPNNCSA</sequence>
<dbReference type="GO" id="GO:0050313">
    <property type="term" value="F:sulfur dioxygenase activity"/>
    <property type="evidence" value="ECO:0007669"/>
    <property type="project" value="InterPro"/>
</dbReference>
<dbReference type="InterPro" id="IPR036866">
    <property type="entry name" value="RibonucZ/Hydroxyglut_hydro"/>
</dbReference>
<dbReference type="Pfam" id="PF00753">
    <property type="entry name" value="Lactamase_B"/>
    <property type="match status" value="1"/>
</dbReference>
<feature type="domain" description="Rhodanese" evidence="2">
    <location>
        <begin position="16"/>
        <end position="113"/>
    </location>
</feature>
<dbReference type="EMBL" id="AOMA01000142">
    <property type="protein sequence ID" value="EMA33404.1"/>
    <property type="molecule type" value="Genomic_DNA"/>
</dbReference>
<dbReference type="PANTHER" id="PTHR43084:SF1">
    <property type="entry name" value="PERSULFIDE DIOXYGENASE ETHE1, MITOCHONDRIAL"/>
    <property type="match status" value="1"/>
</dbReference>
<proteinExistence type="predicted"/>